<keyword evidence="4" id="KW-1185">Reference proteome</keyword>
<feature type="chain" id="PRO_5045568138" evidence="2">
    <location>
        <begin position="23"/>
        <end position="218"/>
    </location>
</feature>
<dbReference type="PANTHER" id="PTHR36920:SF1">
    <property type="entry name" value="OUTER MEMBRANE PROTEIN W"/>
    <property type="match status" value="1"/>
</dbReference>
<keyword evidence="2" id="KW-0732">Signal</keyword>
<sequence length="218" mass="23162">MRRYFASALLAAASAVPTTVHAQTQAGDWLIRARAILVSPTETSGEVSGFPGSGVGVTDSVMPEVDFTYMATNHIGAELILATTKHKATGRGSLATIDTVASTWVLPPTLTLQYHLNPAGKVRPYLGGGVNYTIFYSEDASDQLESALGRTRIRMSDSVGYALQAGLDVDIGPRTFLNLDVKYLDIDTTARLTTGAGTNRVRVSIDPIVVGVGIGMRF</sequence>
<evidence type="ECO:0000313" key="3">
    <source>
        <dbReference type="EMBL" id="MDX5986565.1"/>
    </source>
</evidence>
<evidence type="ECO:0000256" key="1">
    <source>
        <dbReference type="ARBA" id="ARBA00009330"/>
    </source>
</evidence>
<dbReference type="Pfam" id="PF03922">
    <property type="entry name" value="OmpW"/>
    <property type="match status" value="1"/>
</dbReference>
<accession>A0ABU4PX20</accession>
<feature type="signal peptide" evidence="2">
    <location>
        <begin position="1"/>
        <end position="22"/>
    </location>
</feature>
<comment type="caution">
    <text evidence="3">The sequence shown here is derived from an EMBL/GenBank/DDBJ whole genome shotgun (WGS) entry which is preliminary data.</text>
</comment>
<gene>
    <name evidence="3" type="ORF">SIL82_20115</name>
</gene>
<dbReference type="RefSeq" id="WP_010409199.1">
    <property type="nucleotide sequence ID" value="NZ_JAWXXV010000002.1"/>
</dbReference>
<evidence type="ECO:0000313" key="4">
    <source>
        <dbReference type="Proteomes" id="UP001279660"/>
    </source>
</evidence>
<dbReference type="SUPFAM" id="SSF56925">
    <property type="entry name" value="OMPA-like"/>
    <property type="match status" value="1"/>
</dbReference>
<dbReference type="InterPro" id="IPR011250">
    <property type="entry name" value="OMP/PagP_B-barrel"/>
</dbReference>
<evidence type="ECO:0000256" key="2">
    <source>
        <dbReference type="SAM" id="SignalP"/>
    </source>
</evidence>
<reference evidence="3 4" key="1">
    <citation type="submission" date="2023-11" db="EMBL/GenBank/DDBJ databases">
        <title>MicrobeMod: A computational toolkit for identifying prokaryotic methylation and restriction-modification with nanopore sequencing.</title>
        <authorList>
            <person name="Crits-Christoph A."/>
            <person name="Kang S.C."/>
            <person name="Lee H."/>
            <person name="Ostrov N."/>
        </authorList>
    </citation>
    <scope>NUCLEOTIDE SEQUENCE [LARGE SCALE GENOMIC DNA]</scope>
    <source>
        <strain evidence="3 4">ATCC 14820</strain>
    </source>
</reference>
<organism evidence="3 4">
    <name type="scientific">Sphingomonas echinoides</name>
    <dbReference type="NCBI Taxonomy" id="59803"/>
    <lineage>
        <taxon>Bacteria</taxon>
        <taxon>Pseudomonadati</taxon>
        <taxon>Pseudomonadota</taxon>
        <taxon>Alphaproteobacteria</taxon>
        <taxon>Sphingomonadales</taxon>
        <taxon>Sphingomonadaceae</taxon>
        <taxon>Sphingomonas</taxon>
    </lineage>
</organism>
<name>A0ABU4PX20_9SPHN</name>
<comment type="similarity">
    <text evidence="1">Belongs to the OmpW/AlkL family.</text>
</comment>
<proteinExistence type="inferred from homology"/>
<protein>
    <submittedName>
        <fullName evidence="3">OmpW family outer membrane protein</fullName>
    </submittedName>
</protein>
<dbReference type="Proteomes" id="UP001279660">
    <property type="component" value="Unassembled WGS sequence"/>
</dbReference>
<dbReference type="PANTHER" id="PTHR36920">
    <property type="match status" value="1"/>
</dbReference>
<dbReference type="Gene3D" id="2.40.160.20">
    <property type="match status" value="1"/>
</dbReference>
<dbReference type="EMBL" id="JAWXXV010000002">
    <property type="protein sequence ID" value="MDX5986565.1"/>
    <property type="molecule type" value="Genomic_DNA"/>
</dbReference>
<dbReference type="InterPro" id="IPR005618">
    <property type="entry name" value="OMPW"/>
</dbReference>